<dbReference type="Pfam" id="PF12543">
    <property type="entry name" value="DUF3738"/>
    <property type="match status" value="1"/>
</dbReference>
<evidence type="ECO:0000256" key="1">
    <source>
        <dbReference type="ARBA" id="ARBA00010641"/>
    </source>
</evidence>
<evidence type="ECO:0000259" key="6">
    <source>
        <dbReference type="Pfam" id="PF04542"/>
    </source>
</evidence>
<dbReference type="Pfam" id="PF04542">
    <property type="entry name" value="Sigma70_r2"/>
    <property type="match status" value="1"/>
</dbReference>
<dbReference type="STRING" id="320771.Cflav_PD4706"/>
<evidence type="ECO:0000259" key="7">
    <source>
        <dbReference type="Pfam" id="PF04545"/>
    </source>
</evidence>
<dbReference type="InterPro" id="IPR014284">
    <property type="entry name" value="RNA_pol_sigma-70_dom"/>
</dbReference>
<dbReference type="Proteomes" id="UP000003688">
    <property type="component" value="Unassembled WGS sequence"/>
</dbReference>
<dbReference type="SUPFAM" id="SSF88946">
    <property type="entry name" value="Sigma2 domain of RNA polymerase sigma factors"/>
    <property type="match status" value="1"/>
</dbReference>
<evidence type="ECO:0000256" key="5">
    <source>
        <dbReference type="ARBA" id="ARBA00023163"/>
    </source>
</evidence>
<dbReference type="NCBIfam" id="TIGR03435">
    <property type="entry name" value="Soli_TIGR03435"/>
    <property type="match status" value="1"/>
</dbReference>
<dbReference type="NCBIfam" id="TIGR02937">
    <property type="entry name" value="sigma70-ECF"/>
    <property type="match status" value="1"/>
</dbReference>
<dbReference type="InterPro" id="IPR007627">
    <property type="entry name" value="RNA_pol_sigma70_r2"/>
</dbReference>
<proteinExistence type="inferred from homology"/>
<keyword evidence="2" id="KW-0805">Transcription regulation</keyword>
<dbReference type="Gene3D" id="1.10.10.10">
    <property type="entry name" value="Winged helix-like DNA-binding domain superfamily/Winged helix DNA-binding domain"/>
    <property type="match status" value="1"/>
</dbReference>
<dbReference type="CDD" id="cd06171">
    <property type="entry name" value="Sigma70_r4"/>
    <property type="match status" value="1"/>
</dbReference>
<dbReference type="RefSeq" id="WP_007414200.1">
    <property type="nucleotide sequence ID" value="NZ_ABOX02000008.1"/>
</dbReference>
<dbReference type="AlphaFoldDB" id="B9XEF2"/>
<keyword evidence="5" id="KW-0804">Transcription</keyword>
<dbReference type="InterPro" id="IPR007630">
    <property type="entry name" value="RNA_pol_sigma70_r4"/>
</dbReference>
<sequence length="484" mass="52826">MPDVDDIALLRKYADCNSESAFAEIVHRHINLVYSVALRYVDNSPDAQDVAQAVFIILAQKAASLSQRTILTGWLYETTRFTAMNFLTSKTRRQAREQKAYMESTLNDSNSENVWRQLEPLLEEAMIRLSEKERTLVALRFFENKSAAETAAVLGIQEWAAHKRAARAMEKLRKFFIKRGIASTTATLALAISANSVHAAPAVLAKATTASAFAKGAMASPSTLSLVKGALKIMAWSKAKTTIVVGLSVLLAVGTATITVKKIAAHRHEVWQEKFDLSVLDKVPAQANILASLPITIQSDLHVTGMRNEMALGLGESIPDLLTVAYGVGPAQLILTVPVPDGKYDFIANLTTGVEANQEALRQEIKKKFGLIGRRETIETNVLFLTVQSRNAAGLKPAAGQSTGSQGNDYYSAHNQSIPCLVGYLERSSGVAVIDQTGLTNNFDIDFKWDSTFEGLKQVLLDKLGLKLTLGRQSMEFVVVEKAN</sequence>
<name>B9XEF2_PEDPL</name>
<dbReference type="Gene3D" id="1.10.1740.10">
    <property type="match status" value="1"/>
</dbReference>
<dbReference type="GO" id="GO:0003677">
    <property type="term" value="F:DNA binding"/>
    <property type="evidence" value="ECO:0007669"/>
    <property type="project" value="UniProtKB-KW"/>
</dbReference>
<protein>
    <submittedName>
        <fullName evidence="8">RNA polymerase, sigma-24 subunit, ECF subfamily</fullName>
    </submittedName>
</protein>
<evidence type="ECO:0000313" key="9">
    <source>
        <dbReference type="Proteomes" id="UP000003688"/>
    </source>
</evidence>
<keyword evidence="3" id="KW-0731">Sigma factor</keyword>
<reference evidence="8 9" key="1">
    <citation type="journal article" date="2011" name="J. Bacteriol.">
        <title>Genome sequence of 'Pedosphaera parvula' Ellin514, an aerobic Verrucomicrobial isolate from pasture soil.</title>
        <authorList>
            <person name="Kant R."/>
            <person name="van Passel M.W."/>
            <person name="Sangwan P."/>
            <person name="Palva A."/>
            <person name="Lucas S."/>
            <person name="Copeland A."/>
            <person name="Lapidus A."/>
            <person name="Glavina Del Rio T."/>
            <person name="Dalin E."/>
            <person name="Tice H."/>
            <person name="Bruce D."/>
            <person name="Goodwin L."/>
            <person name="Pitluck S."/>
            <person name="Chertkov O."/>
            <person name="Larimer F.W."/>
            <person name="Land M.L."/>
            <person name="Hauser L."/>
            <person name="Brettin T.S."/>
            <person name="Detter J.C."/>
            <person name="Han S."/>
            <person name="de Vos W.M."/>
            <person name="Janssen P.H."/>
            <person name="Smidt H."/>
        </authorList>
    </citation>
    <scope>NUCLEOTIDE SEQUENCE [LARGE SCALE GENOMIC DNA]</scope>
    <source>
        <strain evidence="8 9">Ellin514</strain>
    </source>
</reference>
<evidence type="ECO:0000313" key="8">
    <source>
        <dbReference type="EMBL" id="EEF61666.1"/>
    </source>
</evidence>
<feature type="domain" description="RNA polymerase sigma-70 region 4" evidence="7">
    <location>
        <begin position="126"/>
        <end position="174"/>
    </location>
</feature>
<dbReference type="GO" id="GO:0006352">
    <property type="term" value="P:DNA-templated transcription initiation"/>
    <property type="evidence" value="ECO:0007669"/>
    <property type="project" value="InterPro"/>
</dbReference>
<dbReference type="SUPFAM" id="SSF88659">
    <property type="entry name" value="Sigma3 and sigma4 domains of RNA polymerase sigma factors"/>
    <property type="match status" value="1"/>
</dbReference>
<keyword evidence="4" id="KW-0238">DNA-binding</keyword>
<comment type="caution">
    <text evidence="8">The sequence shown here is derived from an EMBL/GenBank/DDBJ whole genome shotgun (WGS) entry which is preliminary data.</text>
</comment>
<evidence type="ECO:0000256" key="3">
    <source>
        <dbReference type="ARBA" id="ARBA00023082"/>
    </source>
</evidence>
<evidence type="ECO:0000256" key="2">
    <source>
        <dbReference type="ARBA" id="ARBA00023015"/>
    </source>
</evidence>
<dbReference type="Pfam" id="PF04545">
    <property type="entry name" value="Sigma70_r4"/>
    <property type="match status" value="1"/>
</dbReference>
<keyword evidence="9" id="KW-1185">Reference proteome</keyword>
<dbReference type="PANTHER" id="PTHR43133">
    <property type="entry name" value="RNA POLYMERASE ECF-TYPE SIGMA FACTO"/>
    <property type="match status" value="1"/>
</dbReference>
<dbReference type="InterPro" id="IPR036388">
    <property type="entry name" value="WH-like_DNA-bd_sf"/>
</dbReference>
<gene>
    <name evidence="8" type="ORF">Cflav_PD4706</name>
</gene>
<feature type="domain" description="RNA polymerase sigma-70 region 2" evidence="6">
    <location>
        <begin position="26"/>
        <end position="93"/>
    </location>
</feature>
<dbReference type="InterPro" id="IPR017801">
    <property type="entry name" value="DUF3738"/>
</dbReference>
<evidence type="ECO:0000256" key="4">
    <source>
        <dbReference type="ARBA" id="ARBA00023125"/>
    </source>
</evidence>
<accession>B9XEF2</accession>
<dbReference type="EMBL" id="ABOX02000008">
    <property type="protein sequence ID" value="EEF61666.1"/>
    <property type="molecule type" value="Genomic_DNA"/>
</dbReference>
<comment type="similarity">
    <text evidence="1">Belongs to the sigma-70 factor family. ECF subfamily.</text>
</comment>
<dbReference type="OrthoDB" id="191945at2"/>
<organism evidence="8 9">
    <name type="scientific">Pedosphaera parvula (strain Ellin514)</name>
    <dbReference type="NCBI Taxonomy" id="320771"/>
    <lineage>
        <taxon>Bacteria</taxon>
        <taxon>Pseudomonadati</taxon>
        <taxon>Verrucomicrobiota</taxon>
        <taxon>Pedosphaerae</taxon>
        <taxon>Pedosphaerales</taxon>
        <taxon>Pedosphaeraceae</taxon>
        <taxon>Pedosphaera</taxon>
    </lineage>
</organism>
<dbReference type="PANTHER" id="PTHR43133:SF8">
    <property type="entry name" value="RNA POLYMERASE SIGMA FACTOR HI_1459-RELATED"/>
    <property type="match status" value="1"/>
</dbReference>
<dbReference type="InterPro" id="IPR013324">
    <property type="entry name" value="RNA_pol_sigma_r3/r4-like"/>
</dbReference>
<dbReference type="InterPro" id="IPR039425">
    <property type="entry name" value="RNA_pol_sigma-70-like"/>
</dbReference>
<dbReference type="GO" id="GO:0016987">
    <property type="term" value="F:sigma factor activity"/>
    <property type="evidence" value="ECO:0007669"/>
    <property type="project" value="UniProtKB-KW"/>
</dbReference>
<dbReference type="InterPro" id="IPR013325">
    <property type="entry name" value="RNA_pol_sigma_r2"/>
</dbReference>